<name>A0A4Y2F982_ARAVE</name>
<dbReference type="Proteomes" id="UP000499080">
    <property type="component" value="Unassembled WGS sequence"/>
</dbReference>
<dbReference type="EMBL" id="BGPR01000820">
    <property type="protein sequence ID" value="GBM36795.1"/>
    <property type="molecule type" value="Genomic_DNA"/>
</dbReference>
<sequence length="92" mass="10646">MDLLQQLFCMQHRMRASVVMEHSPNDYHLFQHLKRLMVKWHFSNDDDVQTGDCHRLAPFSGGRSLQHQCTEIGVMVQALIQKRSKGGTLVII</sequence>
<evidence type="ECO:0000313" key="1">
    <source>
        <dbReference type="EMBL" id="GBM36795.1"/>
    </source>
</evidence>
<reference evidence="1 2" key="1">
    <citation type="journal article" date="2019" name="Sci. Rep.">
        <title>Orb-weaving spider Araneus ventricosus genome elucidates the spidroin gene catalogue.</title>
        <authorList>
            <person name="Kono N."/>
            <person name="Nakamura H."/>
            <person name="Ohtoshi R."/>
            <person name="Moran D.A.P."/>
            <person name="Shinohara A."/>
            <person name="Yoshida Y."/>
            <person name="Fujiwara M."/>
            <person name="Mori M."/>
            <person name="Tomita M."/>
            <person name="Arakawa K."/>
        </authorList>
    </citation>
    <scope>NUCLEOTIDE SEQUENCE [LARGE SCALE GENOMIC DNA]</scope>
</reference>
<gene>
    <name evidence="1" type="ORF">AVEN_112751_1</name>
</gene>
<evidence type="ECO:0000313" key="2">
    <source>
        <dbReference type="Proteomes" id="UP000499080"/>
    </source>
</evidence>
<comment type="caution">
    <text evidence="1">The sequence shown here is derived from an EMBL/GenBank/DDBJ whole genome shotgun (WGS) entry which is preliminary data.</text>
</comment>
<protein>
    <submittedName>
        <fullName evidence="1">Uncharacterized protein</fullName>
    </submittedName>
</protein>
<proteinExistence type="predicted"/>
<organism evidence="1 2">
    <name type="scientific">Araneus ventricosus</name>
    <name type="common">Orbweaver spider</name>
    <name type="synonym">Epeira ventricosa</name>
    <dbReference type="NCBI Taxonomy" id="182803"/>
    <lineage>
        <taxon>Eukaryota</taxon>
        <taxon>Metazoa</taxon>
        <taxon>Ecdysozoa</taxon>
        <taxon>Arthropoda</taxon>
        <taxon>Chelicerata</taxon>
        <taxon>Arachnida</taxon>
        <taxon>Araneae</taxon>
        <taxon>Araneomorphae</taxon>
        <taxon>Entelegynae</taxon>
        <taxon>Araneoidea</taxon>
        <taxon>Araneidae</taxon>
        <taxon>Araneus</taxon>
    </lineage>
</organism>
<accession>A0A4Y2F982</accession>
<keyword evidence="2" id="KW-1185">Reference proteome</keyword>
<dbReference type="AlphaFoldDB" id="A0A4Y2F982"/>